<feature type="transmembrane region" description="Helical" evidence="1">
    <location>
        <begin position="115"/>
        <end position="138"/>
    </location>
</feature>
<feature type="transmembrane region" description="Helical" evidence="1">
    <location>
        <begin position="12"/>
        <end position="30"/>
    </location>
</feature>
<feature type="transmembrane region" description="Helical" evidence="1">
    <location>
        <begin position="64"/>
        <end position="82"/>
    </location>
</feature>
<accession>A0ABT0BLU9</accession>
<keyword evidence="1" id="KW-1133">Transmembrane helix</keyword>
<dbReference type="EMBL" id="JALHLG010000005">
    <property type="protein sequence ID" value="MCJ2186020.1"/>
    <property type="molecule type" value="Genomic_DNA"/>
</dbReference>
<organism evidence="2 3">
    <name type="scientific">Novosphingobium beihaiensis</name>
    <dbReference type="NCBI Taxonomy" id="2930389"/>
    <lineage>
        <taxon>Bacteria</taxon>
        <taxon>Pseudomonadati</taxon>
        <taxon>Pseudomonadota</taxon>
        <taxon>Alphaproteobacteria</taxon>
        <taxon>Sphingomonadales</taxon>
        <taxon>Sphingomonadaceae</taxon>
        <taxon>Novosphingobium</taxon>
    </lineage>
</organism>
<keyword evidence="1" id="KW-0472">Membrane</keyword>
<evidence type="ECO:0000313" key="3">
    <source>
        <dbReference type="Proteomes" id="UP001202281"/>
    </source>
</evidence>
<keyword evidence="1" id="KW-0812">Transmembrane</keyword>
<name>A0ABT0BLU9_9SPHN</name>
<proteinExistence type="predicted"/>
<dbReference type="Proteomes" id="UP001202281">
    <property type="component" value="Unassembled WGS sequence"/>
</dbReference>
<feature type="transmembrane region" description="Helical" evidence="1">
    <location>
        <begin position="37"/>
        <end position="58"/>
    </location>
</feature>
<keyword evidence="3" id="KW-1185">Reference proteome</keyword>
<dbReference type="RefSeq" id="WP_243918205.1">
    <property type="nucleotide sequence ID" value="NZ_JALHLG010000005.1"/>
</dbReference>
<reference evidence="2 3" key="1">
    <citation type="submission" date="2022-04" db="EMBL/GenBank/DDBJ databases">
        <title>Identification of a novel bacterium isolated from mangrove sediments.</title>
        <authorList>
            <person name="Pan X."/>
        </authorList>
    </citation>
    <scope>NUCLEOTIDE SEQUENCE [LARGE SCALE GENOMIC DNA]</scope>
    <source>
        <strain evidence="2 3">B2638</strain>
    </source>
</reference>
<protein>
    <submittedName>
        <fullName evidence="2">Uncharacterized protein</fullName>
    </submittedName>
</protein>
<evidence type="ECO:0000256" key="1">
    <source>
        <dbReference type="SAM" id="Phobius"/>
    </source>
</evidence>
<sequence length="170" mass="19282">MFEWLWTTKQDLQHWWFAALFLTALWKGAAPERILSGVFAGVVAVHLLYHLAVGGSIVWHHLELGHLAIDCAIFAITVPVALQANRTYPLWIGSAQIIAVMAHVYRFSLTEIDRFAYYMMSIAPSYIQLIALTLGLGFHMWRRRMLGSYPSWRSSFSPAPALKPKRRPGG</sequence>
<feature type="transmembrane region" description="Helical" evidence="1">
    <location>
        <begin position="89"/>
        <end position="109"/>
    </location>
</feature>
<comment type="caution">
    <text evidence="2">The sequence shown here is derived from an EMBL/GenBank/DDBJ whole genome shotgun (WGS) entry which is preliminary data.</text>
</comment>
<gene>
    <name evidence="2" type="ORF">MTR66_04240</name>
</gene>
<evidence type="ECO:0000313" key="2">
    <source>
        <dbReference type="EMBL" id="MCJ2186020.1"/>
    </source>
</evidence>